<comment type="caution">
    <text evidence="1">The sequence shown here is derived from an EMBL/GenBank/DDBJ whole genome shotgun (WGS) entry which is preliminary data.</text>
</comment>
<dbReference type="EMBL" id="JAROKS010000011">
    <property type="protein sequence ID" value="KAK1799945.1"/>
    <property type="molecule type" value="Genomic_DNA"/>
</dbReference>
<keyword evidence="2" id="KW-1185">Reference proteome</keyword>
<evidence type="ECO:0008006" key="3">
    <source>
        <dbReference type="Google" id="ProtNLM"/>
    </source>
</evidence>
<dbReference type="InterPro" id="IPR033543">
    <property type="entry name" value="BCL2L15"/>
</dbReference>
<dbReference type="InterPro" id="IPR036834">
    <property type="entry name" value="Bcl-2-like_sf"/>
</dbReference>
<dbReference type="PANTHER" id="PTHR36466">
    <property type="entry name" value="BCL-2-LIKE PROTEIN 15"/>
    <property type="match status" value="1"/>
</dbReference>
<dbReference type="Proteomes" id="UP001239994">
    <property type="component" value="Unassembled WGS sequence"/>
</dbReference>
<dbReference type="GO" id="GO:0042981">
    <property type="term" value="P:regulation of apoptotic process"/>
    <property type="evidence" value="ECO:0007669"/>
    <property type="project" value="InterPro"/>
</dbReference>
<accession>A0AAD8ZJ96</accession>
<gene>
    <name evidence="1" type="ORF">P4O66_006464</name>
</gene>
<evidence type="ECO:0000313" key="1">
    <source>
        <dbReference type="EMBL" id="KAK1799945.1"/>
    </source>
</evidence>
<dbReference type="AlphaFoldDB" id="A0AAD8ZJ96"/>
<dbReference type="SUPFAM" id="SSF56854">
    <property type="entry name" value="Bcl-2 inhibitors of programmed cell death"/>
    <property type="match status" value="1"/>
</dbReference>
<protein>
    <recommendedName>
        <fullName evidence="3">Bcl-2-like protein 15</fullName>
    </recommendedName>
</protein>
<dbReference type="PANTHER" id="PTHR36466:SF1">
    <property type="entry name" value="BCL-2-LIKE PROTEIN 15"/>
    <property type="match status" value="1"/>
</dbReference>
<organism evidence="1 2">
    <name type="scientific">Electrophorus voltai</name>
    <dbReference type="NCBI Taxonomy" id="2609070"/>
    <lineage>
        <taxon>Eukaryota</taxon>
        <taxon>Metazoa</taxon>
        <taxon>Chordata</taxon>
        <taxon>Craniata</taxon>
        <taxon>Vertebrata</taxon>
        <taxon>Euteleostomi</taxon>
        <taxon>Actinopterygii</taxon>
        <taxon>Neopterygii</taxon>
        <taxon>Teleostei</taxon>
        <taxon>Ostariophysi</taxon>
        <taxon>Gymnotiformes</taxon>
        <taxon>Gymnotoidei</taxon>
        <taxon>Gymnotidae</taxon>
        <taxon>Electrophorus</taxon>
    </lineage>
</organism>
<sequence>MAFPCDDFRQQTFAIIDCFFLNEPDMIECDGVEDSENDEFNPAKIAAKLRELGDHYDETVIKPLVKNVQDAAADQVLGAFSNSVNSLCKMWAVERPEVVPEKEILKATVALALYMKNNCPDMSRAVRDAMFSIFNNQLGSWITQQGGWMQ</sequence>
<reference evidence="1" key="1">
    <citation type="submission" date="2023-03" db="EMBL/GenBank/DDBJ databases">
        <title>Electrophorus voltai genome.</title>
        <authorList>
            <person name="Bian C."/>
        </authorList>
    </citation>
    <scope>NUCLEOTIDE SEQUENCE</scope>
    <source>
        <strain evidence="1">CB-2022</strain>
        <tissue evidence="1">Muscle</tissue>
    </source>
</reference>
<proteinExistence type="predicted"/>
<name>A0AAD8ZJ96_9TELE</name>
<evidence type="ECO:0000313" key="2">
    <source>
        <dbReference type="Proteomes" id="UP001239994"/>
    </source>
</evidence>
<dbReference type="Gene3D" id="1.10.437.10">
    <property type="entry name" value="Blc2-like"/>
    <property type="match status" value="1"/>
</dbReference>